<feature type="transmembrane region" description="Helical" evidence="1">
    <location>
        <begin position="12"/>
        <end position="34"/>
    </location>
</feature>
<evidence type="ECO:0008006" key="4">
    <source>
        <dbReference type="Google" id="ProtNLM"/>
    </source>
</evidence>
<feature type="transmembrane region" description="Helical" evidence="1">
    <location>
        <begin position="321"/>
        <end position="346"/>
    </location>
</feature>
<keyword evidence="1" id="KW-1133">Transmembrane helix</keyword>
<feature type="transmembrane region" description="Helical" evidence="1">
    <location>
        <begin position="76"/>
        <end position="94"/>
    </location>
</feature>
<name>A0A2T4Q3D1_STAWA</name>
<evidence type="ECO:0000256" key="1">
    <source>
        <dbReference type="SAM" id="Phobius"/>
    </source>
</evidence>
<organism evidence="2 3">
    <name type="scientific">Staphylococcus warneri</name>
    <dbReference type="NCBI Taxonomy" id="1292"/>
    <lineage>
        <taxon>Bacteria</taxon>
        <taxon>Bacillati</taxon>
        <taxon>Bacillota</taxon>
        <taxon>Bacilli</taxon>
        <taxon>Bacillales</taxon>
        <taxon>Staphylococcaceae</taxon>
        <taxon>Staphylococcus</taxon>
    </lineage>
</organism>
<feature type="transmembrane region" description="Helical" evidence="1">
    <location>
        <begin position="157"/>
        <end position="173"/>
    </location>
</feature>
<feature type="transmembrane region" description="Helical" evidence="1">
    <location>
        <begin position="101"/>
        <end position="118"/>
    </location>
</feature>
<feature type="transmembrane region" description="Helical" evidence="1">
    <location>
        <begin position="353"/>
        <end position="375"/>
    </location>
</feature>
<feature type="transmembrane region" description="Helical" evidence="1">
    <location>
        <begin position="290"/>
        <end position="309"/>
    </location>
</feature>
<feature type="transmembrane region" description="Helical" evidence="1">
    <location>
        <begin position="257"/>
        <end position="278"/>
    </location>
</feature>
<dbReference type="AlphaFoldDB" id="A0A2T4Q3D1"/>
<sequence>MNNKINFKFNEFYVWCTFIFLFYLLISILTPLAVNDFKWAIAHNLTVYKGLIEYTNGRYLDNLLELIAMKMSVLRYLIYAGVSLGMIYLLTMMTGKYQRRIYIVIAFILILMMPRIIYRDTYGNFAGFFSNVPSTMLSILILFVVVVSIYKWEELNATWLSLFLISTLLGQLFVENLTLYNMLILIIGNVIFCIKHRHINYYLIMGFMLSLIGGMLMFINPIYISIYRGGNEYLRFSDNQGLKHKILHTIFKELPEYIFFNQYLILTLIALIMIYLLFKNAFFNHWILRWKVVLVISIAILPFYKFFIYDFLQFYKLKGSLSVALLNFMICGWFYIALFIATYVIFKTQLVRMLGYYTLGSILLVTVPLLLVSPITPGNFYTNYVLWVLYLLLLMTQCSVNMKSILIGLRTLALGLSMIFIVTFGMIYFTHIQRLHSIEHQLDTQHIKHVVVLEKLPFENMLNKVTPSDDIQHNLFKIYYDIPQNIKLKIVPYGSNMAKLEGD</sequence>
<dbReference type="EMBL" id="PZEV01000002">
    <property type="protein sequence ID" value="PTI52452.1"/>
    <property type="molecule type" value="Genomic_DNA"/>
</dbReference>
<keyword evidence="1" id="KW-0472">Membrane</keyword>
<comment type="caution">
    <text evidence="2">The sequence shown here is derived from an EMBL/GenBank/DDBJ whole genome shotgun (WGS) entry which is preliminary data.</text>
</comment>
<proteinExistence type="predicted"/>
<evidence type="ECO:0000313" key="3">
    <source>
        <dbReference type="Proteomes" id="UP000240717"/>
    </source>
</evidence>
<gene>
    <name evidence="2" type="ORF">BU085_00730</name>
</gene>
<feature type="transmembrane region" description="Helical" evidence="1">
    <location>
        <begin position="130"/>
        <end position="150"/>
    </location>
</feature>
<accession>A0A2T4Q3D1</accession>
<feature type="transmembrane region" description="Helical" evidence="1">
    <location>
        <begin position="201"/>
        <end position="224"/>
    </location>
</feature>
<feature type="transmembrane region" description="Helical" evidence="1">
    <location>
        <begin position="381"/>
        <end position="400"/>
    </location>
</feature>
<dbReference type="Proteomes" id="UP000240717">
    <property type="component" value="Unassembled WGS sequence"/>
</dbReference>
<dbReference type="STRING" id="1194526.A284_02340"/>
<keyword evidence="1" id="KW-0812">Transmembrane</keyword>
<protein>
    <recommendedName>
        <fullName evidence="4">Glucosyltransferase</fullName>
    </recommendedName>
</protein>
<feature type="transmembrane region" description="Helical" evidence="1">
    <location>
        <begin position="412"/>
        <end position="431"/>
    </location>
</feature>
<feature type="transmembrane region" description="Helical" evidence="1">
    <location>
        <begin position="179"/>
        <end position="194"/>
    </location>
</feature>
<reference evidence="2 3" key="1">
    <citation type="journal article" date="2016" name="Front. Microbiol.">
        <title>Comprehensive Phylogenetic Analysis of Bovine Non-aureus Staphylococci Species Based on Whole-Genome Sequencing.</title>
        <authorList>
            <person name="Naushad S."/>
            <person name="Barkema H.W."/>
            <person name="Luby C."/>
            <person name="Condas L.A."/>
            <person name="Nobrega D.B."/>
            <person name="Carson D.A."/>
            <person name="De Buck J."/>
        </authorList>
    </citation>
    <scope>NUCLEOTIDE SEQUENCE [LARGE SCALE GENOMIC DNA]</scope>
    <source>
        <strain evidence="2 3">SNUC 2993</strain>
    </source>
</reference>
<evidence type="ECO:0000313" key="2">
    <source>
        <dbReference type="EMBL" id="PTI52452.1"/>
    </source>
</evidence>
<dbReference type="RefSeq" id="WP_002450359.1">
    <property type="nucleotide sequence ID" value="NZ_CP054017.1"/>
</dbReference>